<accession>A0A5N7B3A6</accession>
<sequence>MIFEHWTEQLPEDMPGFCGKEKLGVVAIAEYGCILGICEGVPVPKKQFHGARRLYPREPLRRWQEWVAEAVNALKGEGVLVGSEE</sequence>
<dbReference type="EMBL" id="ML736237">
    <property type="protein sequence ID" value="KAE8376592.1"/>
    <property type="molecule type" value="Genomic_DNA"/>
</dbReference>
<gene>
    <name evidence="1" type="ORF">BDV26DRAFT_265191</name>
</gene>
<keyword evidence="2" id="KW-1185">Reference proteome</keyword>
<dbReference type="OrthoDB" id="4135672at2759"/>
<evidence type="ECO:0000313" key="1">
    <source>
        <dbReference type="EMBL" id="KAE8376592.1"/>
    </source>
</evidence>
<name>A0A5N7B3A6_9EURO</name>
<organism evidence="1 2">
    <name type="scientific">Aspergillus bertholletiae</name>
    <dbReference type="NCBI Taxonomy" id="1226010"/>
    <lineage>
        <taxon>Eukaryota</taxon>
        <taxon>Fungi</taxon>
        <taxon>Dikarya</taxon>
        <taxon>Ascomycota</taxon>
        <taxon>Pezizomycotina</taxon>
        <taxon>Eurotiomycetes</taxon>
        <taxon>Eurotiomycetidae</taxon>
        <taxon>Eurotiales</taxon>
        <taxon>Aspergillaceae</taxon>
        <taxon>Aspergillus</taxon>
        <taxon>Aspergillus subgen. Circumdati</taxon>
    </lineage>
</organism>
<reference evidence="1 2" key="1">
    <citation type="submission" date="2019-04" db="EMBL/GenBank/DDBJ databases">
        <title>Friends and foes A comparative genomics studyof 23 Aspergillus species from section Flavi.</title>
        <authorList>
            <consortium name="DOE Joint Genome Institute"/>
            <person name="Kjaerbolling I."/>
            <person name="Vesth T."/>
            <person name="Frisvad J.C."/>
            <person name="Nybo J.L."/>
            <person name="Theobald S."/>
            <person name="Kildgaard S."/>
            <person name="Isbrandt T."/>
            <person name="Kuo A."/>
            <person name="Sato A."/>
            <person name="Lyhne E.K."/>
            <person name="Kogle M.E."/>
            <person name="Wiebenga A."/>
            <person name="Kun R.S."/>
            <person name="Lubbers R.J."/>
            <person name="Makela M.R."/>
            <person name="Barry K."/>
            <person name="Chovatia M."/>
            <person name="Clum A."/>
            <person name="Daum C."/>
            <person name="Haridas S."/>
            <person name="He G."/>
            <person name="LaButti K."/>
            <person name="Lipzen A."/>
            <person name="Mondo S."/>
            <person name="Riley R."/>
            <person name="Salamov A."/>
            <person name="Simmons B.A."/>
            <person name="Magnuson J.K."/>
            <person name="Henrissat B."/>
            <person name="Mortensen U.H."/>
            <person name="Larsen T.O."/>
            <person name="Devries R.P."/>
            <person name="Grigoriev I.V."/>
            <person name="Machida M."/>
            <person name="Baker S.E."/>
            <person name="Andersen M.R."/>
        </authorList>
    </citation>
    <scope>NUCLEOTIDE SEQUENCE [LARGE SCALE GENOMIC DNA]</scope>
    <source>
        <strain evidence="1 2">IBT 29228</strain>
    </source>
</reference>
<evidence type="ECO:0000313" key="2">
    <source>
        <dbReference type="Proteomes" id="UP000326198"/>
    </source>
</evidence>
<proteinExistence type="predicted"/>
<dbReference type="Proteomes" id="UP000326198">
    <property type="component" value="Unassembled WGS sequence"/>
</dbReference>
<dbReference type="AlphaFoldDB" id="A0A5N7B3A6"/>
<protein>
    <submittedName>
        <fullName evidence="1">Uncharacterized protein</fullName>
    </submittedName>
</protein>
<dbReference type="Pfam" id="PF20174">
    <property type="entry name" value="DUF6540"/>
    <property type="match status" value="1"/>
</dbReference>
<dbReference type="InterPro" id="IPR046670">
    <property type="entry name" value="DUF6540"/>
</dbReference>